<reference evidence="3" key="1">
    <citation type="journal article" date="2021" name="Microb. Physiol.">
        <title>Proteogenomic Insights into the Physiology of Marine, Sulfate-Reducing, Filamentous Desulfonema limicola and Desulfonema magnum.</title>
        <authorList>
            <person name="Schnaars V."/>
            <person name="Wohlbrand L."/>
            <person name="Scheve S."/>
            <person name="Hinrichs C."/>
            <person name="Reinhardt R."/>
            <person name="Rabus R."/>
        </authorList>
    </citation>
    <scope>NUCLEOTIDE SEQUENCE</scope>
    <source>
        <strain evidence="3">5ac10</strain>
    </source>
</reference>
<dbReference type="GO" id="GO:0003677">
    <property type="term" value="F:DNA binding"/>
    <property type="evidence" value="ECO:0007669"/>
    <property type="project" value="UniProtKB-KW"/>
</dbReference>
<dbReference type="EMBL" id="CP061799">
    <property type="protein sequence ID" value="QTA78816.1"/>
    <property type="molecule type" value="Genomic_DNA"/>
</dbReference>
<proteinExistence type="predicted"/>
<dbReference type="KEGG" id="dli:dnl_10560"/>
<dbReference type="SUPFAM" id="SSF47413">
    <property type="entry name" value="lambda repressor-like DNA-binding domains"/>
    <property type="match status" value="1"/>
</dbReference>
<organism evidence="3 4">
    <name type="scientific">Desulfonema limicola</name>
    <dbReference type="NCBI Taxonomy" id="45656"/>
    <lineage>
        <taxon>Bacteria</taxon>
        <taxon>Pseudomonadati</taxon>
        <taxon>Thermodesulfobacteriota</taxon>
        <taxon>Desulfobacteria</taxon>
        <taxon>Desulfobacterales</taxon>
        <taxon>Desulfococcaceae</taxon>
        <taxon>Desulfonema</taxon>
    </lineage>
</organism>
<name>A0A975B4V2_9BACT</name>
<dbReference type="AlphaFoldDB" id="A0A975B4V2"/>
<dbReference type="InterPro" id="IPR010982">
    <property type="entry name" value="Lambda_DNA-bd_dom_sf"/>
</dbReference>
<evidence type="ECO:0000313" key="4">
    <source>
        <dbReference type="Proteomes" id="UP000663720"/>
    </source>
</evidence>
<dbReference type="RefSeq" id="WP_207690635.1">
    <property type="nucleotide sequence ID" value="NZ_CP061799.1"/>
</dbReference>
<dbReference type="PANTHER" id="PTHR46558:SF4">
    <property type="entry name" value="DNA-BIDING PHAGE PROTEIN"/>
    <property type="match status" value="1"/>
</dbReference>
<evidence type="ECO:0000256" key="1">
    <source>
        <dbReference type="ARBA" id="ARBA00023125"/>
    </source>
</evidence>
<dbReference type="Proteomes" id="UP000663720">
    <property type="component" value="Chromosome"/>
</dbReference>
<dbReference type="PROSITE" id="PS50943">
    <property type="entry name" value="HTH_CROC1"/>
    <property type="match status" value="1"/>
</dbReference>
<accession>A0A975B4V2</accession>
<evidence type="ECO:0000259" key="2">
    <source>
        <dbReference type="PROSITE" id="PS50943"/>
    </source>
</evidence>
<feature type="domain" description="HTH cro/C1-type" evidence="2">
    <location>
        <begin position="12"/>
        <end position="66"/>
    </location>
</feature>
<keyword evidence="1" id="KW-0238">DNA-binding</keyword>
<sequence>MEETRLLLGRRIKSLRKKIGISQEDIAEKTAISSKYISEIERGHTNLSIDIAEEISEVLGVDLPALLDCKHEQHRDILTQQLYSSILNAPDKEFQIIFKIVNYILK</sequence>
<evidence type="ECO:0000313" key="3">
    <source>
        <dbReference type="EMBL" id="QTA78816.1"/>
    </source>
</evidence>
<dbReference type="CDD" id="cd00093">
    <property type="entry name" value="HTH_XRE"/>
    <property type="match status" value="1"/>
</dbReference>
<gene>
    <name evidence="3" type="ORF">dnl_10560</name>
</gene>
<dbReference type="SMART" id="SM00530">
    <property type="entry name" value="HTH_XRE"/>
    <property type="match status" value="1"/>
</dbReference>
<dbReference type="Gene3D" id="1.10.260.40">
    <property type="entry name" value="lambda repressor-like DNA-binding domains"/>
    <property type="match status" value="1"/>
</dbReference>
<dbReference type="Pfam" id="PF01381">
    <property type="entry name" value="HTH_3"/>
    <property type="match status" value="1"/>
</dbReference>
<keyword evidence="4" id="KW-1185">Reference proteome</keyword>
<dbReference type="InterPro" id="IPR001387">
    <property type="entry name" value="Cro/C1-type_HTH"/>
</dbReference>
<dbReference type="PANTHER" id="PTHR46558">
    <property type="entry name" value="TRACRIPTIONAL REGULATORY PROTEIN-RELATED-RELATED"/>
    <property type="match status" value="1"/>
</dbReference>
<protein>
    <submittedName>
        <fullName evidence="3">HTH domain-containing protein, Cro/C1-type</fullName>
    </submittedName>
</protein>